<organism evidence="4 5">
    <name type="scientific">Collichthys lucidus</name>
    <name type="common">Big head croaker</name>
    <name type="synonym">Sciaena lucida</name>
    <dbReference type="NCBI Taxonomy" id="240159"/>
    <lineage>
        <taxon>Eukaryota</taxon>
        <taxon>Metazoa</taxon>
        <taxon>Chordata</taxon>
        <taxon>Craniata</taxon>
        <taxon>Vertebrata</taxon>
        <taxon>Euteleostomi</taxon>
        <taxon>Actinopterygii</taxon>
        <taxon>Neopterygii</taxon>
        <taxon>Teleostei</taxon>
        <taxon>Neoteleostei</taxon>
        <taxon>Acanthomorphata</taxon>
        <taxon>Eupercaria</taxon>
        <taxon>Sciaenidae</taxon>
        <taxon>Collichthys</taxon>
    </lineage>
</organism>
<comment type="similarity">
    <text evidence="1">Belongs to the XLR/SYCP3 family.</text>
</comment>
<dbReference type="GO" id="GO:0007286">
    <property type="term" value="P:spermatid development"/>
    <property type="evidence" value="ECO:0007669"/>
    <property type="project" value="TreeGrafter"/>
</dbReference>
<dbReference type="InterPro" id="IPR051443">
    <property type="entry name" value="XLR/SYCP3"/>
</dbReference>
<dbReference type="GO" id="GO:0000795">
    <property type="term" value="C:synaptonemal complex"/>
    <property type="evidence" value="ECO:0007669"/>
    <property type="project" value="TreeGrafter"/>
</dbReference>
<proteinExistence type="inferred from homology"/>
<dbReference type="EMBL" id="CM014084">
    <property type="protein sequence ID" value="TKS72913.1"/>
    <property type="molecule type" value="Genomic_DNA"/>
</dbReference>
<feature type="domain" description="XLR/SYCP3/FAM9" evidence="3">
    <location>
        <begin position="82"/>
        <end position="154"/>
    </location>
</feature>
<dbReference type="InterPro" id="IPR006888">
    <property type="entry name" value="XLR/SYCP3/FAM9_dom"/>
</dbReference>
<accession>A0A4U5UEG9</accession>
<protein>
    <submittedName>
        <fullName evidence="4">Synaptonemal complex protein 3</fullName>
    </submittedName>
</protein>
<dbReference type="GO" id="GO:0051321">
    <property type="term" value="P:meiotic cell cycle"/>
    <property type="evidence" value="ECO:0007669"/>
    <property type="project" value="TreeGrafter"/>
</dbReference>
<name>A0A4U5UEG9_COLLU</name>
<reference evidence="4 5" key="1">
    <citation type="submission" date="2019-01" db="EMBL/GenBank/DDBJ databases">
        <title>Genome Assembly of Collichthys lucidus.</title>
        <authorList>
            <person name="Cai M."/>
            <person name="Xiao S."/>
        </authorList>
    </citation>
    <scope>NUCLEOTIDE SEQUENCE [LARGE SCALE GENOMIC DNA]</scope>
    <source>
        <strain evidence="4">JT15FE1705JMU</strain>
        <tissue evidence="4">Muscle</tissue>
    </source>
</reference>
<feature type="region of interest" description="Disordered" evidence="2">
    <location>
        <begin position="1"/>
        <end position="42"/>
    </location>
</feature>
<gene>
    <name evidence="4" type="ORF">D9C73_006990</name>
</gene>
<dbReference type="Pfam" id="PF04803">
    <property type="entry name" value="Cor1"/>
    <property type="match status" value="1"/>
</dbReference>
<evidence type="ECO:0000256" key="1">
    <source>
        <dbReference type="ARBA" id="ARBA00010283"/>
    </source>
</evidence>
<sequence length="428" mass="48094">MATARRQVKRKQPEEKPDKNVFEFTEEGEKKELSGSEDEARAADISKVMQAKKKRLESLTKNYMKGSQQKLEQLWNNYHSQRQQLKILQQARMVQNQKLKTVRELYELFVKTNTLTPSPLCLVQNMEDMEKSHDAFLQGAQQELRKEMATLQKKILMDTVSHVTDSQLLEAIGQTAVTVATEPLPVSYVTVVTVVSLQRCHGCALTKPFVFVFVFTLFDVAVTMGRIVTKLIKDVVGGSPGPELSVGDEQKSKRRRLVAARGEQSDGFIPASSLRRRRSQTASASPSPPPAPPVSDSLSFLTAEERRWLNNEHGSTSTAPEEIVISDDDEAATGSRIQSTGSDVISVPLQYLSFVESSLPHFLAAAASPLTGFEDEFTTVYGHNKRHTWEPHMQTPPVKGSGLNSYYYYSNFRFYELVCRKKLKLSEK</sequence>
<feature type="compositionally biased region" description="Basic residues" evidence="2">
    <location>
        <begin position="1"/>
        <end position="10"/>
    </location>
</feature>
<keyword evidence="5" id="KW-1185">Reference proteome</keyword>
<dbReference type="AlphaFoldDB" id="A0A4U5UEG9"/>
<evidence type="ECO:0000256" key="2">
    <source>
        <dbReference type="SAM" id="MobiDB-lite"/>
    </source>
</evidence>
<evidence type="ECO:0000313" key="5">
    <source>
        <dbReference type="Proteomes" id="UP000298787"/>
    </source>
</evidence>
<feature type="region of interest" description="Disordered" evidence="2">
    <location>
        <begin position="269"/>
        <end position="297"/>
    </location>
</feature>
<dbReference type="Proteomes" id="UP000298787">
    <property type="component" value="Chromosome 7"/>
</dbReference>
<evidence type="ECO:0000313" key="4">
    <source>
        <dbReference type="EMBL" id="TKS72913.1"/>
    </source>
</evidence>
<dbReference type="PANTHER" id="PTHR19368">
    <property type="entry name" value="XLR/SCP3/FAM9"/>
    <property type="match status" value="1"/>
</dbReference>
<evidence type="ECO:0000259" key="3">
    <source>
        <dbReference type="Pfam" id="PF04803"/>
    </source>
</evidence>
<feature type="compositionally biased region" description="Basic and acidic residues" evidence="2">
    <location>
        <begin position="11"/>
        <end position="42"/>
    </location>
</feature>
<dbReference type="PANTHER" id="PTHR19368:SF15">
    <property type="entry name" value="XLR_SYCP3_FAM9 DOMAIN-CONTAINING PROTEIN"/>
    <property type="match status" value="1"/>
</dbReference>